<evidence type="ECO:0000313" key="3">
    <source>
        <dbReference type="Proteomes" id="UP000198744"/>
    </source>
</evidence>
<organism evidence="2 3">
    <name type="scientific">Syntrophus gentianae</name>
    <dbReference type="NCBI Taxonomy" id="43775"/>
    <lineage>
        <taxon>Bacteria</taxon>
        <taxon>Pseudomonadati</taxon>
        <taxon>Thermodesulfobacteriota</taxon>
        <taxon>Syntrophia</taxon>
        <taxon>Syntrophales</taxon>
        <taxon>Syntrophaceae</taxon>
        <taxon>Syntrophus</taxon>
    </lineage>
</organism>
<accession>A0A1H8AZ23</accession>
<keyword evidence="3" id="KW-1185">Reference proteome</keyword>
<dbReference type="AlphaFoldDB" id="A0A1H8AZ23"/>
<dbReference type="Proteomes" id="UP000198744">
    <property type="component" value="Unassembled WGS sequence"/>
</dbReference>
<proteinExistence type="predicted"/>
<reference evidence="2 3" key="1">
    <citation type="submission" date="2016-10" db="EMBL/GenBank/DDBJ databases">
        <authorList>
            <person name="de Groot N.N."/>
        </authorList>
    </citation>
    <scope>NUCLEOTIDE SEQUENCE [LARGE SCALE GENOMIC DNA]</scope>
    <source>
        <strain evidence="2 3">DSM 8423</strain>
    </source>
</reference>
<feature type="transmembrane region" description="Helical" evidence="1">
    <location>
        <begin position="44"/>
        <end position="65"/>
    </location>
</feature>
<evidence type="ECO:0000313" key="2">
    <source>
        <dbReference type="EMBL" id="SEM75038.1"/>
    </source>
</evidence>
<gene>
    <name evidence="2" type="ORF">SAMN04489760_14210</name>
</gene>
<evidence type="ECO:0000256" key="1">
    <source>
        <dbReference type="SAM" id="Phobius"/>
    </source>
</evidence>
<keyword evidence="1" id="KW-0472">Membrane</keyword>
<sequence length="68" mass="7392">MGEAPFILKEKDWEKATPEQRDWYIYNAILALSARVDAVEKGAWFHRGASFIGGLVGGIAAALGVKLS</sequence>
<dbReference type="OrthoDB" id="5533359at2"/>
<keyword evidence="1" id="KW-0812">Transmembrane</keyword>
<protein>
    <submittedName>
        <fullName evidence="2">Uncharacterized protein</fullName>
    </submittedName>
</protein>
<dbReference type="EMBL" id="FOBS01000042">
    <property type="protein sequence ID" value="SEM75038.1"/>
    <property type="molecule type" value="Genomic_DNA"/>
</dbReference>
<keyword evidence="1" id="KW-1133">Transmembrane helix</keyword>
<name>A0A1H8AZ23_9BACT</name>
<dbReference type="STRING" id="43775.SAMN04489760_14210"/>
<dbReference type="RefSeq" id="WP_093884795.1">
    <property type="nucleotide sequence ID" value="NZ_FOBS01000042.1"/>
</dbReference>